<dbReference type="SUPFAM" id="SSF50621">
    <property type="entry name" value="Alanine racemase C-terminal domain-like"/>
    <property type="match status" value="1"/>
</dbReference>
<dbReference type="EMBL" id="CZVW01000013">
    <property type="protein sequence ID" value="CUT02613.1"/>
    <property type="molecule type" value="Genomic_DNA"/>
</dbReference>
<dbReference type="PANTHER" id="PTHR43727">
    <property type="entry name" value="DIAMINOPIMELATE DECARBOXYLASE"/>
    <property type="match status" value="1"/>
</dbReference>
<feature type="binding site" evidence="5">
    <location>
        <position position="323"/>
    </location>
    <ligand>
        <name>substrate</name>
    </ligand>
</feature>
<dbReference type="OrthoDB" id="9802241at2"/>
<feature type="binding site" evidence="5">
    <location>
        <position position="354"/>
    </location>
    <ligand>
        <name>substrate</name>
    </ligand>
</feature>
<dbReference type="RefSeq" id="WP_092350097.1">
    <property type="nucleotide sequence ID" value="NZ_CZVW01000013.1"/>
</dbReference>
<dbReference type="NCBIfam" id="TIGR01048">
    <property type="entry name" value="lysA"/>
    <property type="match status" value="1"/>
</dbReference>
<dbReference type="GO" id="GO:0008836">
    <property type="term" value="F:diaminopimelate decarboxylase activity"/>
    <property type="evidence" value="ECO:0007669"/>
    <property type="project" value="UniProtKB-UniRule"/>
</dbReference>
<keyword evidence="3 5" id="KW-0663">Pyridoxal phosphate</keyword>
<name>A0A0P1NU83_9BACT</name>
<keyword evidence="5 8" id="KW-0457">Lysine biosynthesis</keyword>
<dbReference type="AlphaFoldDB" id="A0A0P1NU83"/>
<comment type="function">
    <text evidence="5">Specifically catalyzes the decarboxylation of meso-diaminopimelate (meso-DAP) to L-lysine.</text>
</comment>
<evidence type="ECO:0000256" key="3">
    <source>
        <dbReference type="ARBA" id="ARBA00022898"/>
    </source>
</evidence>
<dbReference type="HAMAP" id="MF_02120">
    <property type="entry name" value="LysA"/>
    <property type="match status" value="1"/>
</dbReference>
<comment type="catalytic activity">
    <reaction evidence="5 8">
        <text>meso-2,6-diaminopimelate + H(+) = L-lysine + CO2</text>
        <dbReference type="Rhea" id="RHEA:15101"/>
        <dbReference type="ChEBI" id="CHEBI:15378"/>
        <dbReference type="ChEBI" id="CHEBI:16526"/>
        <dbReference type="ChEBI" id="CHEBI:32551"/>
        <dbReference type="ChEBI" id="CHEBI:57791"/>
        <dbReference type="EC" id="4.1.1.20"/>
    </reaction>
</comment>
<evidence type="ECO:0000256" key="4">
    <source>
        <dbReference type="ARBA" id="ARBA00023239"/>
    </source>
</evidence>
<evidence type="ECO:0000256" key="2">
    <source>
        <dbReference type="ARBA" id="ARBA00022793"/>
    </source>
</evidence>
<dbReference type="InterPro" id="IPR000183">
    <property type="entry name" value="Orn/DAP/Arg_de-COase"/>
</dbReference>
<accession>A0A0P1NU83</accession>
<feature type="modified residue" description="N6-(pyridoxal phosphate)lysine" evidence="5 7">
    <location>
        <position position="58"/>
    </location>
</feature>
<dbReference type="PROSITE" id="PS00878">
    <property type="entry name" value="ODR_DC_2_1"/>
    <property type="match status" value="1"/>
</dbReference>
<dbReference type="UniPathway" id="UPA00034">
    <property type="reaction ID" value="UER00027"/>
</dbReference>
<dbReference type="Gene3D" id="2.40.37.10">
    <property type="entry name" value="Lyase, Ornithine Decarboxylase, Chain A, domain 1"/>
    <property type="match status" value="1"/>
</dbReference>
<reference evidence="11" key="1">
    <citation type="submission" date="2015-11" db="EMBL/GenBank/DDBJ databases">
        <authorList>
            <person name="Varghese N."/>
        </authorList>
    </citation>
    <scope>NUCLEOTIDE SEQUENCE [LARGE SCALE GENOMIC DNA]</scope>
    <source>
        <strain evidence="11">JGI-23</strain>
    </source>
</reference>
<gene>
    <name evidence="5" type="primary">lysA</name>
    <name evidence="10" type="ORF">JGI23_01289</name>
</gene>
<dbReference type="PANTHER" id="PTHR43727:SF2">
    <property type="entry name" value="GROUP IV DECARBOXYLASE"/>
    <property type="match status" value="1"/>
</dbReference>
<dbReference type="PRINTS" id="PR01179">
    <property type="entry name" value="ODADCRBXLASE"/>
</dbReference>
<dbReference type="CDD" id="cd06828">
    <property type="entry name" value="PLPDE_III_DapDC"/>
    <property type="match status" value="1"/>
</dbReference>
<dbReference type="InterPro" id="IPR029066">
    <property type="entry name" value="PLP-binding_barrel"/>
</dbReference>
<organism evidence="10 11">
    <name type="scientific">Candidatus Chryseopegocella kryptomonas</name>
    <dbReference type="NCBI Taxonomy" id="1633643"/>
    <lineage>
        <taxon>Bacteria</taxon>
        <taxon>Pseudomonadati</taxon>
        <taxon>Candidatus Kryptoniota</taxon>
        <taxon>Candidatus Chryseopegocella</taxon>
    </lineage>
</organism>
<dbReference type="InterPro" id="IPR009006">
    <property type="entry name" value="Ala_racemase/Decarboxylase_C"/>
</dbReference>
<keyword evidence="11" id="KW-1185">Reference proteome</keyword>
<feature type="binding site" evidence="5">
    <location>
        <position position="327"/>
    </location>
    <ligand>
        <name>substrate</name>
    </ligand>
</feature>
<protein>
    <recommendedName>
        <fullName evidence="5 6">Diaminopimelate decarboxylase</fullName>
        <shortName evidence="5">DAP decarboxylase</shortName>
        <shortName evidence="5">DAPDC</shortName>
        <ecNumber evidence="5 6">4.1.1.20</ecNumber>
    </recommendedName>
</protein>
<keyword evidence="5" id="KW-0028">Amino-acid biosynthesis</keyword>
<comment type="similarity">
    <text evidence="5">Belongs to the Orn/Lys/Arg decarboxylase class-II family. LysA subfamily.</text>
</comment>
<dbReference type="GO" id="GO:0009089">
    <property type="term" value="P:lysine biosynthetic process via diaminopimelate"/>
    <property type="evidence" value="ECO:0007669"/>
    <property type="project" value="UniProtKB-UniRule"/>
</dbReference>
<feature type="active site" description="Proton donor" evidence="7">
    <location>
        <position position="353"/>
    </location>
</feature>
<dbReference type="Gene3D" id="3.20.20.10">
    <property type="entry name" value="Alanine racemase"/>
    <property type="match status" value="1"/>
</dbReference>
<keyword evidence="4 5" id="KW-0456">Lyase</keyword>
<comment type="pathway">
    <text evidence="5 8">Amino-acid biosynthesis; L-lysine biosynthesis via DAP pathway; L-lysine from DL-2,6-diaminopimelate: step 1/1.</text>
</comment>
<feature type="binding site" evidence="5">
    <location>
        <begin position="284"/>
        <end position="287"/>
    </location>
    <ligand>
        <name>pyridoxal 5'-phosphate</name>
        <dbReference type="ChEBI" id="CHEBI:597326"/>
    </ligand>
</feature>
<dbReference type="PRINTS" id="PR01181">
    <property type="entry name" value="DAPDCRBXLASE"/>
</dbReference>
<dbReference type="InterPro" id="IPR022653">
    <property type="entry name" value="De-COase2_pyr-phos_BS"/>
</dbReference>
<evidence type="ECO:0000256" key="8">
    <source>
        <dbReference type="RuleBase" id="RU003738"/>
    </source>
</evidence>
<dbReference type="Proteomes" id="UP000199197">
    <property type="component" value="Unassembled WGS sequence"/>
</dbReference>
<evidence type="ECO:0000256" key="5">
    <source>
        <dbReference type="HAMAP-Rule" id="MF_02120"/>
    </source>
</evidence>
<feature type="binding site" evidence="5">
    <location>
        <position position="287"/>
    </location>
    <ligand>
        <name>substrate</name>
    </ligand>
</feature>
<feature type="binding site" evidence="5">
    <location>
        <position position="382"/>
    </location>
    <ligand>
        <name>substrate</name>
    </ligand>
</feature>
<evidence type="ECO:0000256" key="6">
    <source>
        <dbReference type="NCBIfam" id="TIGR01048"/>
    </source>
</evidence>
<keyword evidence="2 5" id="KW-0210">Decarboxylase</keyword>
<dbReference type="InterPro" id="IPR002986">
    <property type="entry name" value="DAP_deCOOHase_LysA"/>
</dbReference>
<evidence type="ECO:0000256" key="7">
    <source>
        <dbReference type="PIRSR" id="PIRSR600183-50"/>
    </source>
</evidence>
<comment type="subunit">
    <text evidence="5">Homodimer.</text>
</comment>
<evidence type="ECO:0000256" key="1">
    <source>
        <dbReference type="ARBA" id="ARBA00001933"/>
    </source>
</evidence>
<proteinExistence type="inferred from homology"/>
<feature type="binding site" evidence="5">
    <location>
        <position position="382"/>
    </location>
    <ligand>
        <name>pyridoxal 5'-phosphate</name>
        <dbReference type="ChEBI" id="CHEBI:597326"/>
    </ligand>
</feature>
<dbReference type="InterPro" id="IPR022644">
    <property type="entry name" value="De-COase2_N"/>
</dbReference>
<feature type="domain" description="Orn/DAP/Arg decarboxylase 2 N-terminal" evidence="9">
    <location>
        <begin position="35"/>
        <end position="291"/>
    </location>
</feature>
<feature type="binding site" evidence="5">
    <location>
        <position position="237"/>
    </location>
    <ligand>
        <name>pyridoxal 5'-phosphate</name>
        <dbReference type="ChEBI" id="CHEBI:597326"/>
    </ligand>
</feature>
<evidence type="ECO:0000313" key="10">
    <source>
        <dbReference type="EMBL" id="CUT02613.1"/>
    </source>
</evidence>
<dbReference type="FunFam" id="3.20.20.10:FF:000003">
    <property type="entry name" value="Diaminopimelate decarboxylase"/>
    <property type="match status" value="1"/>
</dbReference>
<dbReference type="EC" id="4.1.1.20" evidence="5 6"/>
<evidence type="ECO:0000259" key="9">
    <source>
        <dbReference type="Pfam" id="PF02784"/>
    </source>
</evidence>
<sequence>MAHFYFKGDELYCEDVPVREIVEKFGTPVYIYSKAQLVENFTILKTLFPDFKIFYALKANSNPSILKILSELGAGADTVSAGEIFIALASGFKPEVISFAGVGKYAEEIKFAIEKEILALNIESEQEIFIVNEIAKSLGKKANVLIRINPDIDAQTHPYISTGIKTSKFGIDPDEAIDIFKKSLTLSNVNLFGIHTHIGSQIVDVEPFVETANFLVMFIEKLEKIGVKITHIDFGGGLGVKYKNVITHNELPFEEDDDKEINLKLFAEQISPLLKKTGCEIILEPGRFIIANAGILVGKVLYTKKSKVKNFVVADIAMTELIRPVLYGAYHQVVPVEIKTNEIEIADIVGPVCETSDFIARDRKILKLSPGDLIAVMTAGAYGFVASSNYNSRLRPAEVLIEGKNYYLIRKRETFDDLLSKTTLAKT</sequence>
<dbReference type="SUPFAM" id="SSF51419">
    <property type="entry name" value="PLP-binding barrel"/>
    <property type="match status" value="1"/>
</dbReference>
<dbReference type="Pfam" id="PF02784">
    <property type="entry name" value="Orn_Arg_deC_N"/>
    <property type="match status" value="1"/>
</dbReference>
<evidence type="ECO:0000313" key="11">
    <source>
        <dbReference type="Proteomes" id="UP000199197"/>
    </source>
</evidence>
<dbReference type="GO" id="GO:0030170">
    <property type="term" value="F:pyridoxal phosphate binding"/>
    <property type="evidence" value="ECO:0007669"/>
    <property type="project" value="UniProtKB-UniRule"/>
</dbReference>
<comment type="cofactor">
    <cofactor evidence="1 5 7 8">
        <name>pyridoxal 5'-phosphate</name>
        <dbReference type="ChEBI" id="CHEBI:597326"/>
    </cofactor>
</comment>